<dbReference type="Proteomes" id="UP001266305">
    <property type="component" value="Unassembled WGS sequence"/>
</dbReference>
<gene>
    <name evidence="3" type="ORF">P7K49_010039</name>
</gene>
<name>A0ABQ9VLN8_SAGOE</name>
<dbReference type="Gene3D" id="2.60.120.200">
    <property type="match status" value="1"/>
</dbReference>
<feature type="domain" description="Laminin" evidence="2">
    <location>
        <begin position="70"/>
        <end position="121"/>
    </location>
</feature>
<proteinExistence type="predicted"/>
<keyword evidence="1" id="KW-0175">Coiled coil</keyword>
<accession>A0ABQ9VLN8</accession>
<protein>
    <recommendedName>
        <fullName evidence="2">Laminin domain-containing protein</fullName>
    </recommendedName>
</protein>
<sequence>MAARVQSQLQAMQENVERWQDQYEGLQGQDLGQVVLDAGRSGAPMALKVPLMEAVQDGGQKSQGCPFLSAVSTLEKTLPQLLAKLSVLGNRGAHNASLALSASISRVRGLIAQARGAASKVGESPRRRWTSGSVVVDAEGPCPTGQGPHEVQRTLMGAAAHPTGSRRPCCLHCPQVLPAGPRACAWAGCRGSLCDVHGQPPGTGLLGGWGPSSASVWKCLVPVTTVFLSLLQATGDYMGVSLRDKKVHWVYRLGDAGPAVLSIDEDVGEQFAAVSLDRWEAQEGGPGGRPVASDCKAPCSLTTLTSALRTLQFGHMSVTVERQMIQETKGDTVAPGAEGLLSLQPDDFVFYVGGYPSNFTVSLPGQGSPEFLVSQRVMGSTLVRPAVV</sequence>
<feature type="coiled-coil region" evidence="1">
    <location>
        <begin position="2"/>
        <end position="29"/>
    </location>
</feature>
<evidence type="ECO:0000313" key="3">
    <source>
        <dbReference type="EMBL" id="KAK2110293.1"/>
    </source>
</evidence>
<organism evidence="3 4">
    <name type="scientific">Saguinus oedipus</name>
    <name type="common">Cotton-top tamarin</name>
    <name type="synonym">Oedipomidas oedipus</name>
    <dbReference type="NCBI Taxonomy" id="9490"/>
    <lineage>
        <taxon>Eukaryota</taxon>
        <taxon>Metazoa</taxon>
        <taxon>Chordata</taxon>
        <taxon>Craniata</taxon>
        <taxon>Vertebrata</taxon>
        <taxon>Euteleostomi</taxon>
        <taxon>Mammalia</taxon>
        <taxon>Eutheria</taxon>
        <taxon>Euarchontoglires</taxon>
        <taxon>Primates</taxon>
        <taxon>Haplorrhini</taxon>
        <taxon>Platyrrhini</taxon>
        <taxon>Cebidae</taxon>
        <taxon>Callitrichinae</taxon>
        <taxon>Saguinus</taxon>
    </lineage>
</organism>
<dbReference type="InterPro" id="IPR010307">
    <property type="entry name" value="Laminin_dom_II"/>
</dbReference>
<evidence type="ECO:0000256" key="1">
    <source>
        <dbReference type="SAM" id="Coils"/>
    </source>
</evidence>
<dbReference type="Pfam" id="PF06009">
    <property type="entry name" value="Laminin_II"/>
    <property type="match status" value="1"/>
</dbReference>
<dbReference type="EMBL" id="JASSZA010000005">
    <property type="protein sequence ID" value="KAK2110293.1"/>
    <property type="molecule type" value="Genomic_DNA"/>
</dbReference>
<keyword evidence="4" id="KW-1185">Reference proteome</keyword>
<comment type="caution">
    <text evidence="3">The sequence shown here is derived from an EMBL/GenBank/DDBJ whole genome shotgun (WGS) entry which is preliminary data.</text>
</comment>
<evidence type="ECO:0000313" key="4">
    <source>
        <dbReference type="Proteomes" id="UP001266305"/>
    </source>
</evidence>
<reference evidence="3 4" key="1">
    <citation type="submission" date="2023-05" db="EMBL/GenBank/DDBJ databases">
        <title>B98-5 Cell Line De Novo Hybrid Assembly: An Optical Mapping Approach.</title>
        <authorList>
            <person name="Kananen K."/>
            <person name="Auerbach J.A."/>
            <person name="Kautto E."/>
            <person name="Blachly J.S."/>
        </authorList>
    </citation>
    <scope>NUCLEOTIDE SEQUENCE [LARGE SCALE GENOMIC DNA]</scope>
    <source>
        <strain evidence="3">B95-8</strain>
        <tissue evidence="3">Cell line</tissue>
    </source>
</reference>
<evidence type="ECO:0000259" key="2">
    <source>
        <dbReference type="Pfam" id="PF06009"/>
    </source>
</evidence>